<dbReference type="RefSeq" id="WP_186561694.1">
    <property type="nucleotide sequence ID" value="NZ_JACNMF010000003.1"/>
</dbReference>
<name>A0A923KL87_9FLAO</name>
<organism evidence="1 2">
    <name type="scientific">Hyunsoonleella aquatilis</name>
    <dbReference type="NCBI Taxonomy" id="2762758"/>
    <lineage>
        <taxon>Bacteria</taxon>
        <taxon>Pseudomonadati</taxon>
        <taxon>Bacteroidota</taxon>
        <taxon>Flavobacteriia</taxon>
        <taxon>Flavobacteriales</taxon>
        <taxon>Flavobacteriaceae</taxon>
    </lineage>
</organism>
<dbReference type="EMBL" id="JACNMF010000003">
    <property type="protein sequence ID" value="MBC3758603.1"/>
    <property type="molecule type" value="Genomic_DNA"/>
</dbReference>
<dbReference type="AlphaFoldDB" id="A0A923KL87"/>
<evidence type="ECO:0000313" key="2">
    <source>
        <dbReference type="Proteomes" id="UP000656244"/>
    </source>
</evidence>
<dbReference type="Proteomes" id="UP000656244">
    <property type="component" value="Unassembled WGS sequence"/>
</dbReference>
<evidence type="ECO:0000313" key="1">
    <source>
        <dbReference type="EMBL" id="MBC3758603.1"/>
    </source>
</evidence>
<sequence>MIIDKTGNTTVITQEKFTIVELVKKMEALYPKFKNDNIIVALTALDKIALEDVVEFLNISNIHRGKNHSFVVVSDKVDLDEIPDELVVVPTQQEALDIIEMEEMERDLGF</sequence>
<protein>
    <submittedName>
        <fullName evidence="1">Ribonuclease Z</fullName>
    </submittedName>
</protein>
<comment type="caution">
    <text evidence="1">The sequence shown here is derived from an EMBL/GenBank/DDBJ whole genome shotgun (WGS) entry which is preliminary data.</text>
</comment>
<accession>A0A923KL87</accession>
<gene>
    <name evidence="1" type="ORF">H7U19_09325</name>
</gene>
<keyword evidence="2" id="KW-1185">Reference proteome</keyword>
<reference evidence="1" key="1">
    <citation type="submission" date="2020-08" db="EMBL/GenBank/DDBJ databases">
        <title>Hyunsoonleella sp. strain SJ7 genome sequencing and assembly.</title>
        <authorList>
            <person name="Kim I."/>
        </authorList>
    </citation>
    <scope>NUCLEOTIDE SEQUENCE</scope>
    <source>
        <strain evidence="1">SJ7</strain>
    </source>
</reference>
<proteinExistence type="predicted"/>